<keyword evidence="2" id="KW-1185">Reference proteome</keyword>
<sequence>MLGPFLVAMASKTGNLIRRFGQFVQSSSSPRAQKQAVFSQTSRSMKTCSDFVQTLEALSTVACTDADAALFKITRACSLFTLPTGRLQKIPNHHAH</sequence>
<dbReference type="Proteomes" id="UP001519460">
    <property type="component" value="Unassembled WGS sequence"/>
</dbReference>
<reference evidence="1 2" key="1">
    <citation type="journal article" date="2023" name="Sci. Data">
        <title>Genome assembly of the Korean intertidal mud-creeper Batillaria attramentaria.</title>
        <authorList>
            <person name="Patra A.K."/>
            <person name="Ho P.T."/>
            <person name="Jun S."/>
            <person name="Lee S.J."/>
            <person name="Kim Y."/>
            <person name="Won Y.J."/>
        </authorList>
    </citation>
    <scope>NUCLEOTIDE SEQUENCE [LARGE SCALE GENOMIC DNA]</scope>
    <source>
        <strain evidence="1">Wonlab-2016</strain>
    </source>
</reference>
<gene>
    <name evidence="1" type="ORF">BaRGS_00011493</name>
</gene>
<dbReference type="EMBL" id="JACVVK020000060">
    <property type="protein sequence ID" value="KAK7497199.1"/>
    <property type="molecule type" value="Genomic_DNA"/>
</dbReference>
<name>A0ABD0LDW6_9CAEN</name>
<evidence type="ECO:0000313" key="2">
    <source>
        <dbReference type="Proteomes" id="UP001519460"/>
    </source>
</evidence>
<evidence type="ECO:0000313" key="1">
    <source>
        <dbReference type="EMBL" id="KAK7497199.1"/>
    </source>
</evidence>
<comment type="caution">
    <text evidence="1">The sequence shown here is derived from an EMBL/GenBank/DDBJ whole genome shotgun (WGS) entry which is preliminary data.</text>
</comment>
<accession>A0ABD0LDW6</accession>
<protein>
    <submittedName>
        <fullName evidence="1">Uncharacterized protein</fullName>
    </submittedName>
</protein>
<proteinExistence type="predicted"/>
<organism evidence="1 2">
    <name type="scientific">Batillaria attramentaria</name>
    <dbReference type="NCBI Taxonomy" id="370345"/>
    <lineage>
        <taxon>Eukaryota</taxon>
        <taxon>Metazoa</taxon>
        <taxon>Spiralia</taxon>
        <taxon>Lophotrochozoa</taxon>
        <taxon>Mollusca</taxon>
        <taxon>Gastropoda</taxon>
        <taxon>Caenogastropoda</taxon>
        <taxon>Sorbeoconcha</taxon>
        <taxon>Cerithioidea</taxon>
        <taxon>Batillariidae</taxon>
        <taxon>Batillaria</taxon>
    </lineage>
</organism>
<dbReference type="AlphaFoldDB" id="A0ABD0LDW6"/>